<dbReference type="PANTHER" id="PTHR39210:SF1">
    <property type="entry name" value="HEPARIN-SULFATE LYASE"/>
    <property type="match status" value="1"/>
</dbReference>
<dbReference type="InterPro" id="IPR031680">
    <property type="entry name" value="Hepar_II_III_N"/>
</dbReference>
<evidence type="ECO:0000256" key="2">
    <source>
        <dbReference type="ARBA" id="ARBA00022729"/>
    </source>
</evidence>
<name>A0ABZ3J791_SPOA4</name>
<protein>
    <recommendedName>
        <fullName evidence="9">Heparin-sulfate lyase</fullName>
    </recommendedName>
</protein>
<feature type="domain" description="Heparin-sulfate lyase N-terminal" evidence="6">
    <location>
        <begin position="111"/>
        <end position="313"/>
    </location>
</feature>
<dbReference type="InterPro" id="IPR012480">
    <property type="entry name" value="Hepar_II_III_C"/>
</dbReference>
<dbReference type="InterPro" id="IPR008929">
    <property type="entry name" value="Chondroitin_lyas"/>
</dbReference>
<evidence type="ECO:0000259" key="5">
    <source>
        <dbReference type="Pfam" id="PF07940"/>
    </source>
</evidence>
<feature type="domain" description="Heparinase II/III-like C-terminal" evidence="5">
    <location>
        <begin position="540"/>
        <end position="628"/>
    </location>
</feature>
<dbReference type="EMBL" id="CP155571">
    <property type="protein sequence ID" value="XFO74150.1"/>
    <property type="molecule type" value="Genomic_DNA"/>
</dbReference>
<evidence type="ECO:0000256" key="3">
    <source>
        <dbReference type="ARBA" id="ARBA00022764"/>
    </source>
</evidence>
<dbReference type="Gene3D" id="1.50.10.100">
    <property type="entry name" value="Chondroitin AC/alginate lyase"/>
    <property type="match status" value="1"/>
</dbReference>
<sequence>MRFSKDLFGPTYSNKKIKLEFSCIGSLIHLPYTPDNVEYISNLYVTHYFDLLGSGWVQVKKGMDCLGLEGYRYEDLTVNGYEGNMINRANRRESEAIRILIDKKYIPIDWQLDFKSGYRWSEKTWYMEIKYGHKPGVDIKVPWELARMQHLPILAWTYGFIAEDKEKYAREFRNQILDFVVENPPRFGVNWRCTMDVGIRVANWLVTYDLFKAFGTEFDDEFEAVFARSVYEHGRHCYENLEYHPKYRNNHYLSDIAGLLFAASHLESNSETDVWLSFAVQELISEMDFEFNPDGSNFEASTNYHRLSTEIMLYCAILCLTLPAEKKRALMNYDFKLHRVKPNLKRPCEQEYNINTTQLLPDWFWELLERACEFTLHMLKPSGDAPQIGDNDSGRFFKIWPSYLKRTVAETINIYENLEGYSELPLDAEYWDENVLDHRHILGVAGVLFNRQDFLAYVEPDNPEVALIKAWLKGKTISSYRQKEQLRRPRAQGRKINNLSSGDICDWLAMLNKEFGKPVTYEFTSNNKEKELTDGLAIYSYPDFGLYIYQSPLLYLAVRCGSIGQNGLGGHAHNDQLSIELTIDGGDIISDPGTYLYTPLPAKRNKFRSTGVHFTPLDKDKEQNDWIAGQRGLFQLFNKAKAETKYLGIDGFVGMHSGFGKPVYRVIKLQGNHVYCYDFNVNEKIQIGKKSFSRGYGKCEEKRC</sequence>
<gene>
    <name evidence="7" type="ORF">SPACI_042590</name>
</gene>
<evidence type="ECO:0000313" key="8">
    <source>
        <dbReference type="Proteomes" id="UP000216052"/>
    </source>
</evidence>
<keyword evidence="4" id="KW-0456">Lyase</keyword>
<dbReference type="Proteomes" id="UP000216052">
    <property type="component" value="Chromosome"/>
</dbReference>
<evidence type="ECO:0008006" key="9">
    <source>
        <dbReference type="Google" id="ProtNLM"/>
    </source>
</evidence>
<keyword evidence="8" id="KW-1185">Reference proteome</keyword>
<evidence type="ECO:0000313" key="7">
    <source>
        <dbReference type="EMBL" id="XFO74150.1"/>
    </source>
</evidence>
<keyword evidence="3" id="KW-0574">Periplasm</keyword>
<accession>A0ABZ3J791</accession>
<evidence type="ECO:0000256" key="4">
    <source>
        <dbReference type="ARBA" id="ARBA00023239"/>
    </source>
</evidence>
<evidence type="ECO:0000259" key="6">
    <source>
        <dbReference type="Pfam" id="PF16889"/>
    </source>
</evidence>
<dbReference type="Pfam" id="PF16889">
    <property type="entry name" value="Hepar_II_III_N"/>
    <property type="match status" value="1"/>
</dbReference>
<organism evidence="7 8">
    <name type="scientific">Sporomusa acidovorans (strain ATCC 49682 / DSM 3132 / Mol)</name>
    <dbReference type="NCBI Taxonomy" id="1123286"/>
    <lineage>
        <taxon>Bacteria</taxon>
        <taxon>Bacillati</taxon>
        <taxon>Bacillota</taxon>
        <taxon>Negativicutes</taxon>
        <taxon>Selenomonadales</taxon>
        <taxon>Sporomusaceae</taxon>
        <taxon>Sporomusa</taxon>
    </lineage>
</organism>
<dbReference type="Gene3D" id="2.70.98.70">
    <property type="match status" value="1"/>
</dbReference>
<dbReference type="RefSeq" id="WP_169716877.1">
    <property type="nucleotide sequence ID" value="NZ_CP155571.1"/>
</dbReference>
<proteinExistence type="predicted"/>
<dbReference type="SUPFAM" id="SSF48230">
    <property type="entry name" value="Chondroitin AC/alginate lyase"/>
    <property type="match status" value="1"/>
</dbReference>
<keyword evidence="2" id="KW-0732">Signal</keyword>
<comment type="subcellular location">
    <subcellularLocation>
        <location evidence="1">Periplasm</location>
    </subcellularLocation>
</comment>
<evidence type="ECO:0000256" key="1">
    <source>
        <dbReference type="ARBA" id="ARBA00004418"/>
    </source>
</evidence>
<dbReference type="PANTHER" id="PTHR39210">
    <property type="entry name" value="HEPARIN-SULFATE LYASE"/>
    <property type="match status" value="1"/>
</dbReference>
<dbReference type="Pfam" id="PF07940">
    <property type="entry name" value="Hepar_II_III_C"/>
    <property type="match status" value="1"/>
</dbReference>
<reference evidence="7" key="1">
    <citation type="submission" date="2024-05" db="EMBL/GenBank/DDBJ databases">
        <title>Isolation and characterization of Sporomusa carbonis sp. nov., a carboxydotrophic hydrogenogen in the genus of Sporomusa isolated from a charcoal burning pile.</title>
        <authorList>
            <person name="Boeer T."/>
            <person name="Rosenbaum F."/>
            <person name="Eysell L."/>
            <person name="Mueller V."/>
            <person name="Daniel R."/>
            <person name="Poehlein A."/>
        </authorList>
    </citation>
    <scope>NUCLEOTIDE SEQUENCE [LARGE SCALE GENOMIC DNA]</scope>
    <source>
        <strain evidence="7">DSM 3132</strain>
    </source>
</reference>